<dbReference type="GO" id="GO:0005886">
    <property type="term" value="C:plasma membrane"/>
    <property type="evidence" value="ECO:0007669"/>
    <property type="project" value="TreeGrafter"/>
</dbReference>
<evidence type="ECO:0000259" key="3">
    <source>
        <dbReference type="PROSITE" id="PS51072"/>
    </source>
</evidence>
<dbReference type="PROSITE" id="PS51072">
    <property type="entry name" value="MHD"/>
    <property type="match status" value="1"/>
</dbReference>
<dbReference type="EMBL" id="CAJVPP010000397">
    <property type="protein sequence ID" value="CAG8478744.1"/>
    <property type="molecule type" value="Genomic_DNA"/>
</dbReference>
<dbReference type="PANTHER" id="PTHR23065">
    <property type="entry name" value="PROLINE-SERINE-THREONINE PHOSPHATASE INTERACTING PROTEIN 1"/>
    <property type="match status" value="1"/>
</dbReference>
<protein>
    <submittedName>
        <fullName evidence="4">3006_t:CDS:1</fullName>
    </submittedName>
</protein>
<feature type="compositionally biased region" description="Polar residues" evidence="2">
    <location>
        <begin position="286"/>
        <end position="297"/>
    </location>
</feature>
<comment type="caution">
    <text evidence="4">The sequence shown here is derived from an EMBL/GenBank/DDBJ whole genome shotgun (WGS) entry which is preliminary data.</text>
</comment>
<feature type="region of interest" description="Disordered" evidence="2">
    <location>
        <begin position="286"/>
        <end position="370"/>
    </location>
</feature>
<dbReference type="AlphaFoldDB" id="A0A9N8WCZ5"/>
<evidence type="ECO:0000313" key="4">
    <source>
        <dbReference type="EMBL" id="CAG8478744.1"/>
    </source>
</evidence>
<dbReference type="GO" id="GO:0032185">
    <property type="term" value="P:septin cytoskeleton organization"/>
    <property type="evidence" value="ECO:0007669"/>
    <property type="project" value="TreeGrafter"/>
</dbReference>
<dbReference type="InterPro" id="IPR027267">
    <property type="entry name" value="AH/BAR_dom_sf"/>
</dbReference>
<dbReference type="Pfam" id="PF00611">
    <property type="entry name" value="FCH"/>
    <property type="match status" value="1"/>
</dbReference>
<keyword evidence="5" id="KW-1185">Reference proteome</keyword>
<organism evidence="4 5">
    <name type="scientific">Funneliformis mosseae</name>
    <name type="common">Endomycorrhizal fungus</name>
    <name type="synonym">Glomus mosseae</name>
    <dbReference type="NCBI Taxonomy" id="27381"/>
    <lineage>
        <taxon>Eukaryota</taxon>
        <taxon>Fungi</taxon>
        <taxon>Fungi incertae sedis</taxon>
        <taxon>Mucoromycota</taxon>
        <taxon>Glomeromycotina</taxon>
        <taxon>Glomeromycetes</taxon>
        <taxon>Glomerales</taxon>
        <taxon>Glomeraceae</taxon>
        <taxon>Funneliformis</taxon>
    </lineage>
</organism>
<dbReference type="GO" id="GO:0032153">
    <property type="term" value="C:cell division site"/>
    <property type="evidence" value="ECO:0007669"/>
    <property type="project" value="TreeGrafter"/>
</dbReference>
<dbReference type="InterPro" id="IPR018808">
    <property type="entry name" value="Muniscin_C"/>
</dbReference>
<dbReference type="Gene3D" id="1.20.1270.60">
    <property type="entry name" value="Arfaptin homology (AH) domain/BAR domain"/>
    <property type="match status" value="1"/>
</dbReference>
<keyword evidence="1" id="KW-0254">Endocytosis</keyword>
<proteinExistence type="predicted"/>
<evidence type="ECO:0000313" key="5">
    <source>
        <dbReference type="Proteomes" id="UP000789375"/>
    </source>
</evidence>
<dbReference type="Proteomes" id="UP000789375">
    <property type="component" value="Unassembled WGS sequence"/>
</dbReference>
<dbReference type="GO" id="GO:0006897">
    <property type="term" value="P:endocytosis"/>
    <property type="evidence" value="ECO:0007669"/>
    <property type="project" value="UniProtKB-KW"/>
</dbReference>
<dbReference type="PANTHER" id="PTHR23065:SF54">
    <property type="entry name" value="SUPPRESSOR OF YEAST PROFILIN DELETION"/>
    <property type="match status" value="1"/>
</dbReference>
<dbReference type="InterPro" id="IPR001060">
    <property type="entry name" value="FCH_dom"/>
</dbReference>
<dbReference type="GO" id="GO:0030139">
    <property type="term" value="C:endocytic vesicle"/>
    <property type="evidence" value="ECO:0007669"/>
    <property type="project" value="TreeGrafter"/>
</dbReference>
<gene>
    <name evidence="4" type="ORF">FMOSSE_LOCUS2899</name>
</gene>
<dbReference type="SUPFAM" id="SSF103657">
    <property type="entry name" value="BAR/IMD domain-like"/>
    <property type="match status" value="1"/>
</dbReference>
<reference evidence="4" key="1">
    <citation type="submission" date="2021-06" db="EMBL/GenBank/DDBJ databases">
        <authorList>
            <person name="Kallberg Y."/>
            <person name="Tangrot J."/>
            <person name="Rosling A."/>
        </authorList>
    </citation>
    <scope>NUCLEOTIDE SEQUENCE</scope>
    <source>
        <strain evidence="4">87-6 pot B 2015</strain>
    </source>
</reference>
<accession>A0A9N8WCZ5</accession>
<dbReference type="Pfam" id="PF10291">
    <property type="entry name" value="muHD"/>
    <property type="match status" value="1"/>
</dbReference>
<dbReference type="InterPro" id="IPR028565">
    <property type="entry name" value="MHD"/>
</dbReference>
<evidence type="ECO:0000256" key="1">
    <source>
        <dbReference type="ARBA" id="ARBA00022583"/>
    </source>
</evidence>
<feature type="domain" description="MHD" evidence="3">
    <location>
        <begin position="474"/>
        <end position="730"/>
    </location>
</feature>
<name>A0A9N8WCZ5_FUNMO</name>
<evidence type="ECO:0000256" key="2">
    <source>
        <dbReference type="SAM" id="MobiDB-lite"/>
    </source>
</evidence>
<dbReference type="SMART" id="SM00055">
    <property type="entry name" value="FCH"/>
    <property type="match status" value="1"/>
</dbReference>
<sequence length="738" mass="82568">MGPSHTPLDLTSLQETLPVPATMAYIQAFLKDEPKKAFDCVQLRLKKAKTLNQEIANYFQERARVEDEYVRGLQRLANKVFVADKNSLGTFVNVWDTLLKELTEIIQIHTNLSLKIYAEVEGPLREKATSDPWSELKPLETYLGKLIREYEEKLQKVNKHKTKNKVGKKADAESKLNETHRALEDSKTLYLEKTYAVDLMRLENLKDSIERFESIQKDVYKNRVEIAEKTLGTVKKFDAQGEIKDFCSKKGQIIEGGTIEESSSSSPGTVNQLKYAFTIRRKKVTSQNHLDVSSQPKIENIDSHSDGLRSPSTISVNNDHHEVAVPKVVVDSEGYSIPPTESKSDNFSSSNEENDSDSRSETANSWNQEKMRVEIKPTVVPINEEEAAAAMSLVMTHLKSTPTSKKSTLRGRRDQWRNTISNNADSIYVDTNNVSLSPSFSDRANSLINSSPTSYEFLEVVNHPRAYSDSETKPRGLRASIFETVNIMSKAGEVTKILVTGEISVQYNFPTVRDHSHPIRIRINNFETLEKSAPNTSYLRPAPDLVGQYDIDTSLLSLAGGASVAVMKYQVHIDPENKNTYVPLQVIPHWKCESNLTSLAVSYQVNPECKLTGNLSELSFIVPVDGEVGTVQSKPTGVWSMEKQRIYWQVGDVDLSTSPERKRILARFETGKTSTPAPAAVRFLCKGQLLSNISIDIVPSVSNGQEQENSNNPGGFENGFKFQEITCQVSSGKFIASQ</sequence>